<feature type="signal peptide" evidence="1">
    <location>
        <begin position="1"/>
        <end position="28"/>
    </location>
</feature>
<accession>A0A853EN87</accession>
<feature type="chain" id="PRO_5039137507" evidence="1">
    <location>
        <begin position="29"/>
        <end position="489"/>
    </location>
</feature>
<reference evidence="2 3" key="1">
    <citation type="submission" date="2020-07" db="EMBL/GenBank/DDBJ databases">
        <title>MOT database genomes.</title>
        <authorList>
            <person name="Joseph S."/>
            <person name="Aduse-Opoku J."/>
            <person name="Hashim A."/>
            <person name="Wade W."/>
            <person name="Curtis M."/>
        </authorList>
    </citation>
    <scope>NUCLEOTIDE SEQUENCE [LARGE SCALE GENOMIC DNA]</scope>
    <source>
        <strain evidence="2 3">WMus004</strain>
    </source>
</reference>
<evidence type="ECO:0000313" key="3">
    <source>
        <dbReference type="Proteomes" id="UP000572528"/>
    </source>
</evidence>
<proteinExistence type="predicted"/>
<dbReference type="Gene3D" id="3.20.20.80">
    <property type="entry name" value="Glycosidases"/>
    <property type="match status" value="1"/>
</dbReference>
<sequence length="489" mass="50967">MEGAAAGASRRTALALLGAGALAAPAVAACAQRPSGQVAGPTTSLTLRFCDAQGAAMSLDAVRSLQSNAVGERGYDDALLDTQTLELIVLGPLYQAGDGSIRVDVPVGRACTLNLSWPTSQGYSALMADLPASGTVEVLETAARGLHERQAEQAALDQAAAGKVATARQATEAALAACQAAGTPEERGKQAHRALELAATAQLDLDRALISAAPKDSLLGVTFTRPPTAQEMQGLAQRLGGAGRSAVRIVIDNPASPGVMDSWKSAIDTLRAQGVQIVGQICDSYQMADFDETSWDARVSTLLTALPDLEAWEVGNELGGSWLGPNALQRMVRAARAVRERTDATTVLTLYYQLGLDTAETSVFNMARQVNASGLAGLLDVVGLSVYPQWHPLGTAADRVLTTLATAFPQARVGVTELGYGGARLGGPWWFGDAADQAAGRRAVIDHVTSAALGRSDAWGAPFWWYFLEDEAPGAPAGPVQESLPELVQ</sequence>
<organism evidence="2 3">
    <name type="scientific">Actinomyces bowdenii</name>
    <dbReference type="NCBI Taxonomy" id="131109"/>
    <lineage>
        <taxon>Bacteria</taxon>
        <taxon>Bacillati</taxon>
        <taxon>Actinomycetota</taxon>
        <taxon>Actinomycetes</taxon>
        <taxon>Actinomycetales</taxon>
        <taxon>Actinomycetaceae</taxon>
        <taxon>Actinomyces</taxon>
    </lineage>
</organism>
<evidence type="ECO:0000313" key="2">
    <source>
        <dbReference type="EMBL" id="NYS69752.1"/>
    </source>
</evidence>
<keyword evidence="1" id="KW-0732">Signal</keyword>
<protein>
    <submittedName>
        <fullName evidence="2">Tat pathway signal sequence</fullName>
    </submittedName>
</protein>
<dbReference type="SUPFAM" id="SSF51445">
    <property type="entry name" value="(Trans)glycosidases"/>
    <property type="match status" value="1"/>
</dbReference>
<dbReference type="InterPro" id="IPR017853">
    <property type="entry name" value="GH"/>
</dbReference>
<comment type="caution">
    <text evidence="2">The sequence shown here is derived from an EMBL/GenBank/DDBJ whole genome shotgun (WGS) entry which is preliminary data.</text>
</comment>
<dbReference type="EMBL" id="JACBXV010000141">
    <property type="protein sequence ID" value="NYS69752.1"/>
    <property type="molecule type" value="Genomic_DNA"/>
</dbReference>
<dbReference type="Proteomes" id="UP000572528">
    <property type="component" value="Unassembled WGS sequence"/>
</dbReference>
<name>A0A853EN87_9ACTO</name>
<dbReference type="AlphaFoldDB" id="A0A853EN87"/>
<evidence type="ECO:0000256" key="1">
    <source>
        <dbReference type="SAM" id="SignalP"/>
    </source>
</evidence>
<gene>
    <name evidence="2" type="ORF">HZZ05_09550</name>
</gene>